<comment type="caution">
    <text evidence="1">The sequence shown here is derived from an EMBL/GenBank/DDBJ whole genome shotgun (WGS) entry which is preliminary data.</text>
</comment>
<reference evidence="1" key="1">
    <citation type="submission" date="2022-11" db="EMBL/GenBank/DDBJ databases">
        <title>Draft genome sequences of strains of Pseudomonas imrae sp. nov.</title>
        <authorList>
            <person name="Salva Serra F."/>
            <person name="Nimje P."/>
            <person name="Moore E.R.B."/>
            <person name="Marathe N.P."/>
        </authorList>
    </citation>
    <scope>NUCLEOTIDE SEQUENCE</scope>
    <source>
        <strain evidence="1">15FMM2</strain>
    </source>
</reference>
<protein>
    <submittedName>
        <fullName evidence="1">NEL-type E3 ubiquitin ligase domain-containing protein</fullName>
    </submittedName>
</protein>
<proteinExistence type="predicted"/>
<evidence type="ECO:0000313" key="1">
    <source>
        <dbReference type="EMBL" id="MFO2477180.1"/>
    </source>
</evidence>
<accession>A0ACC7PC50</accession>
<dbReference type="Proteomes" id="UP001637618">
    <property type="component" value="Unassembled WGS sequence"/>
</dbReference>
<dbReference type="EMBL" id="JAPEQY010000004">
    <property type="protein sequence ID" value="MFO2477180.1"/>
    <property type="molecule type" value="Genomic_DNA"/>
</dbReference>
<organism evidence="1 2">
    <name type="scientific">Pseudomonas imrae</name>
    <dbReference type="NCBI Taxonomy" id="2992837"/>
    <lineage>
        <taxon>Bacteria</taxon>
        <taxon>Pseudomonadati</taxon>
        <taxon>Pseudomonadota</taxon>
        <taxon>Gammaproteobacteria</taxon>
        <taxon>Pseudomonadales</taxon>
        <taxon>Pseudomonadaceae</taxon>
        <taxon>Pseudomonas</taxon>
    </lineage>
</organism>
<evidence type="ECO:0000313" key="2">
    <source>
        <dbReference type="Proteomes" id="UP001637618"/>
    </source>
</evidence>
<name>A0ACC7PC50_9PSED</name>
<gene>
    <name evidence="1" type="ORF">OOJ96_07145</name>
</gene>
<sequence>MSDTHAPVAAAEPPAASASLGIHAPFLEKAIPDWLLNASPQRRAELKAAGTLLPDGYLRASPEQRKALQASCVASFTAQIALDKAMAGLQEIDAYARPLLVSALKEHFKLELNVDETYLVLKKPLEVGIFSIEVSSFEVLRLPLLQAALHNFEESECETHAFHASSGFLQKNGATNTFQAITPALTVAQFTRLCRSLDIGAKYQAYLKNYLQPNPVAAEQLRNTVKTAQKAAMRAAAEIALFKHDIEPRDYTLVLSVIDGDSQPWMDGKRVGICDFALMGRQMTGCVMFSIGDLYGRSDERLLYIPNDPEYPLKRYTEAEMTRLFKQRFTTRDAASPSDGSPTAYQQFFSQFVAYADRPYYFSQFTEDAPTATVGQKLAPYAPMANKLFGLAPFGATYQLQDLPFVPPAPLAPNPDPYLAPGAMLRKGPGVWTHDLWDYLSDQHRDKLIADARAHAVPTVDVDARVRSEKLARLLDIGMLVLTGVSMFVPVLGELMTGTMVAQLLTETCEAAHEWSEGDRQAAKAHLIDVAQNLVFMAAMAGGARGLAKLTAVKAEPVIESLEQVTLPNGQTRLWKPDLGGYENTVSLNTSSPNALGQYELDGKTYFRQDGKVYQQIYDESLQCWRIAHPSDTQAYQPILTHNGAGAWRHTLERPLTWERLKLLRRMGHVTEAFTDEELLRIGDISGASDNVLRKMHLDNLPAPAEVTNTLRLFEAEEGVAQVIEQVQEARPLNDRYLYVLPIVTQLPRWPQGLVLEVFEGPELTGPSIRYGSEYQVLPGEVRASIKLSRADVMSGELSTRILQALDEPQITHLLGAEPVQAGTTRAQVLNKQIADFLNTRQSDVFDSLYQGTQPKAWAVMRLQQVTPGLSEAGARAVLAQADSEELERLASRTTRVPLRMLEDARWYARQGRLSNAYAGLYMDNMGSVDSKRLALHALQKMPGWSDNVRLEIRDTSITGLLLDGIGNEAAPVRKYLVKKGPMYQAFDERGDALNGLAKWGDNFFPSLIHALPDEVRRGVGFNHLWQHIELRLAIIEYASGHPDEMALVLEQDTVRKGMNKPPARLRDKRVGYYASGRGAAMDASLVTRVQDVYPGLTDQQASGYLLNQQRAGRTDAQIYGYLQAQLREWQTLESTLDAWVTTHSPTMGELLASMSREDIGLGRWAAAQRIKASWRNAPLADEHPGFRQLAIYASDPLPALTASFPHVRELTLSVPDHDGSFLALCPSLEALDVTMPQSDTERVFEALRSLRHLTRLTLRTQAPLQVIPSLTTLSGLEDLSLHCTGAAADSPALDVHGFTRLRKLKVTNLQMKQWPIGVLELPLLERLDLRETGIDTLASNLYPGHDQLLRGLSLDWSKITRESFKPIYDYVRSQPSHLIDSDEMVRDYTQGELFRLAAVNIDSPTLRSNLAMLWPEPQARLDAIEALSVQGGELDRQLQLWLDSTTQQTADREAMNSVVSTLKLNWRSNLARQHIFSGDLITPPQPAPGFPAYIPQPSAFDLSGLQLSSLPEVPAGAFNHVRTLKLTDMRMLDLHLQRFALGFHGTQTLIINNTGLTAMSFNLSYLPELEHLNLSNNPLNTLNVGALSRLHSLSVRGTQLQALPFGVEYLQSLAWLDMRETPVASLALSSAHEQLLINTYLSDARLSEQAKASLVEFRQQFEQAWGLPAGSLTRLALEAQADTFVPTAGDALNVHRLLPLPPAEPAQGLLSLQSRVRRLFPALNEPQALQWVDKMHEEGFTDLQLHERINGWTQTLDALTRRLNGWLFIRETTGGGGLISSRSRQTAAQAIIECWRGGVLKSGSEASAELDLGGSRLGDLPELPVSLAHVGTLQLRGVRLSEQGSNAFLRAFPNVHTLDLSGNPLFQALPEAIADMAHLRRLDLSYTGLIDAEALHGALSGLEHLQELNLASNNLERLRLDGFRSLQALDLRNNRLTQWPEGIWQAESVTRLNLANNDISSIPSQALDGTHDQLLMNTDLSDNGEMLLGDLERLRDYANQRHLEPVAGYTHAELDNLIDGVSSHGDSEESESGGESEQFDEEIPDEPVGDEQLVAWLATLDPEVQSGNRALWEGLQDEPGHEAFFHLLLRLQDTAEFRVSRSDLTRRVWEVVNAAGSDSELRQVLFRMSDTHGTCVDGRILTFSGLEVKVFEYNTLRTIDPVRLDLKGSALLKLSRQLFRLGEAEKLADQSISIHGHQADPAEVRLQYRVSLREPLDLPGQPGAMSFARPLIGEPLARAIQAVNDAEASDAFYEDLITRDYWVDYLKQKSPERFTALEQDQLQQQEQLEDAYPDFDQAYTQAQQALGIELEIARNRKLLEWSRQEVAQLSTAVRDPAQPGSSRDLT</sequence>
<keyword evidence="2" id="KW-1185">Reference proteome</keyword>